<keyword evidence="5" id="KW-0648">Protein biosynthesis</keyword>
<comment type="caution">
    <text evidence="7">The sequence shown here is derived from an EMBL/GenBank/DDBJ whole genome shotgun (WGS) entry which is preliminary data.</text>
</comment>
<dbReference type="EMBL" id="LNQE01001303">
    <property type="protein sequence ID" value="KUG19311.1"/>
    <property type="molecule type" value="Genomic_DNA"/>
</dbReference>
<gene>
    <name evidence="7" type="ORF">ASZ90_010968</name>
</gene>
<sequence>MKIMPESPEVDIGALKESIRTQVPETRDIREEPIGFGLVALKIAVIVPDEAGAPDAVEQKLRELEGVGSAEIVELTLT</sequence>
<reference evidence="7" key="1">
    <citation type="journal article" date="2015" name="Proc. Natl. Acad. Sci. U.S.A.">
        <title>Networks of energetic and metabolic interactions define dynamics in microbial communities.</title>
        <authorList>
            <person name="Embree M."/>
            <person name="Liu J.K."/>
            <person name="Al-Bassam M.M."/>
            <person name="Zengler K."/>
        </authorList>
    </citation>
    <scope>NUCLEOTIDE SEQUENCE</scope>
</reference>
<name>A0A0W8FEK4_9ZZZZ</name>
<dbReference type="AlphaFoldDB" id="A0A0W8FEK4"/>
<dbReference type="PANTHER" id="PTHR39647:SF1">
    <property type="entry name" value="ELONGATION FACTOR 1-BETA"/>
    <property type="match status" value="1"/>
</dbReference>
<comment type="function">
    <text evidence="1">Promotes the exchange of GDP for GTP in EF-1-alpha/GDP, thus allowing the regeneration of EF-1-alpha/GTP that could then be used to form the ternary complex EF-1-alpha/GTP/AAtRNA.</text>
</comment>
<accession>A0A0W8FEK4</accession>
<dbReference type="PANTHER" id="PTHR39647">
    <property type="entry name" value="ELONGATION FACTOR 1-BETA"/>
    <property type="match status" value="1"/>
</dbReference>
<dbReference type="Gene3D" id="3.30.70.60">
    <property type="match status" value="1"/>
</dbReference>
<feature type="domain" description="Translation elongation factor EF1B beta/delta subunit guanine nucleotide exchange" evidence="6">
    <location>
        <begin position="1"/>
        <end position="78"/>
    </location>
</feature>
<evidence type="ECO:0000256" key="5">
    <source>
        <dbReference type="ARBA" id="ARBA00022917"/>
    </source>
</evidence>
<evidence type="ECO:0000256" key="1">
    <source>
        <dbReference type="ARBA" id="ARBA00003815"/>
    </source>
</evidence>
<dbReference type="NCBIfam" id="TIGR00489">
    <property type="entry name" value="aEF-1_beta"/>
    <property type="match status" value="1"/>
</dbReference>
<dbReference type="InterPro" id="IPR014038">
    <property type="entry name" value="EF1B_bsu/dsu_GNE"/>
</dbReference>
<dbReference type="HAMAP" id="MF_00043">
    <property type="entry name" value="EF1_beta"/>
    <property type="match status" value="1"/>
</dbReference>
<keyword evidence="4 7" id="KW-0251">Elongation factor</keyword>
<proteinExistence type="inferred from homology"/>
<evidence type="ECO:0000313" key="7">
    <source>
        <dbReference type="EMBL" id="KUG19311.1"/>
    </source>
</evidence>
<dbReference type="InterPro" id="IPR014717">
    <property type="entry name" value="Transl_elong_EF1B/ribsomal_bS6"/>
</dbReference>
<dbReference type="GO" id="GO:0003746">
    <property type="term" value="F:translation elongation factor activity"/>
    <property type="evidence" value="ECO:0007669"/>
    <property type="project" value="UniProtKB-KW"/>
</dbReference>
<evidence type="ECO:0000256" key="4">
    <source>
        <dbReference type="ARBA" id="ARBA00022768"/>
    </source>
</evidence>
<dbReference type="SUPFAM" id="SSF54984">
    <property type="entry name" value="eEF-1beta-like"/>
    <property type="match status" value="1"/>
</dbReference>
<evidence type="ECO:0000259" key="6">
    <source>
        <dbReference type="SMART" id="SM00888"/>
    </source>
</evidence>
<dbReference type="Pfam" id="PF00736">
    <property type="entry name" value="EF1_GNE"/>
    <property type="match status" value="1"/>
</dbReference>
<dbReference type="SMART" id="SM00888">
    <property type="entry name" value="EF1_GNE"/>
    <property type="match status" value="1"/>
</dbReference>
<dbReference type="InterPro" id="IPR036219">
    <property type="entry name" value="eEF-1beta-like_sf"/>
</dbReference>
<evidence type="ECO:0000256" key="3">
    <source>
        <dbReference type="ARBA" id="ARBA00017600"/>
    </source>
</evidence>
<dbReference type="CDD" id="cd00292">
    <property type="entry name" value="EF1B"/>
    <property type="match status" value="1"/>
</dbReference>
<comment type="similarity">
    <text evidence="2">Belongs to the EF-1-beta/EF-1-delta family.</text>
</comment>
<protein>
    <recommendedName>
        <fullName evidence="3">Elongation factor 1-beta</fullName>
    </recommendedName>
</protein>
<dbReference type="InterPro" id="IPR004542">
    <property type="entry name" value="Transl_elong_EF1B_B_arc"/>
</dbReference>
<dbReference type="NCBIfam" id="NF001670">
    <property type="entry name" value="PRK00435.1"/>
    <property type="match status" value="1"/>
</dbReference>
<evidence type="ECO:0000256" key="2">
    <source>
        <dbReference type="ARBA" id="ARBA00007411"/>
    </source>
</evidence>
<organism evidence="7">
    <name type="scientific">hydrocarbon metagenome</name>
    <dbReference type="NCBI Taxonomy" id="938273"/>
    <lineage>
        <taxon>unclassified sequences</taxon>
        <taxon>metagenomes</taxon>
        <taxon>ecological metagenomes</taxon>
    </lineage>
</organism>